<dbReference type="PROSITE" id="PS50110">
    <property type="entry name" value="RESPONSE_REGULATORY"/>
    <property type="match status" value="1"/>
</dbReference>
<dbReference type="KEGG" id="prg:RB151_000860"/>
<evidence type="ECO:0000256" key="3">
    <source>
        <dbReference type="ARBA" id="ARBA00023015"/>
    </source>
</evidence>
<keyword evidence="2" id="KW-0902">Two-component regulatory system</keyword>
<sequence>MKKKVLLVEDHELLSAGIKHFLSYLPEYEVIGVVCNGLQVYETCQKLNPDLVILDLGLPGMDGIDVICRLKQRWHDLNIIVLTADRVEHRACSALNAGAMGYVLKNSSQQTLLSALQSVVFMNRVFIDPSLSEAQIFELTQTKEPVRLTTRERQILKLISEERRNRDIAEDLKITIKTVETHRLNLMRKLGTHSSVGLVKWAYRLGIC</sequence>
<gene>
    <name evidence="9" type="ORF">EX242_21340</name>
</gene>
<evidence type="ECO:0000256" key="6">
    <source>
        <dbReference type="PROSITE-ProRule" id="PRU00169"/>
    </source>
</evidence>
<dbReference type="RefSeq" id="WP_042848619.1">
    <property type="nucleotide sequence ID" value="NZ_ABFDCF020000028.1"/>
</dbReference>
<feature type="domain" description="Response regulatory" evidence="8">
    <location>
        <begin position="4"/>
        <end position="120"/>
    </location>
</feature>
<evidence type="ECO:0000256" key="5">
    <source>
        <dbReference type="ARBA" id="ARBA00023163"/>
    </source>
</evidence>
<dbReference type="PRINTS" id="PR00038">
    <property type="entry name" value="HTHLUXR"/>
</dbReference>
<dbReference type="InterPro" id="IPR039420">
    <property type="entry name" value="WalR-like"/>
</dbReference>
<evidence type="ECO:0000313" key="9">
    <source>
        <dbReference type="EMBL" id="MBX6982787.1"/>
    </source>
</evidence>
<dbReference type="PANTHER" id="PTHR43214:SF3">
    <property type="entry name" value="RESPONSE REGULATOR UVRY"/>
    <property type="match status" value="1"/>
</dbReference>
<accession>A0A1J0E1K1</accession>
<keyword evidence="5" id="KW-0804">Transcription</keyword>
<dbReference type="InterPro" id="IPR058245">
    <property type="entry name" value="NreC/VraR/RcsB-like_REC"/>
</dbReference>
<keyword evidence="1 6" id="KW-0597">Phosphoprotein</keyword>
<evidence type="ECO:0000256" key="2">
    <source>
        <dbReference type="ARBA" id="ARBA00023012"/>
    </source>
</evidence>
<dbReference type="CDD" id="cd06170">
    <property type="entry name" value="LuxR_C_like"/>
    <property type="match status" value="1"/>
</dbReference>
<dbReference type="GO" id="GO:0000160">
    <property type="term" value="P:phosphorelay signal transduction system"/>
    <property type="evidence" value="ECO:0007669"/>
    <property type="project" value="UniProtKB-KW"/>
</dbReference>
<evidence type="ECO:0000256" key="4">
    <source>
        <dbReference type="ARBA" id="ARBA00023125"/>
    </source>
</evidence>
<dbReference type="InterPro" id="IPR011006">
    <property type="entry name" value="CheY-like_superfamily"/>
</dbReference>
<evidence type="ECO:0000313" key="10">
    <source>
        <dbReference type="Proteomes" id="UP000824410"/>
    </source>
</evidence>
<evidence type="ECO:0000259" key="7">
    <source>
        <dbReference type="PROSITE" id="PS50043"/>
    </source>
</evidence>
<dbReference type="EMBL" id="SHDO01000035">
    <property type="protein sequence ID" value="MBX6982787.1"/>
    <property type="molecule type" value="Genomic_DNA"/>
</dbReference>
<keyword evidence="4" id="KW-0238">DNA-binding</keyword>
<comment type="caution">
    <text evidence="9">The sequence shown here is derived from an EMBL/GenBank/DDBJ whole genome shotgun (WGS) entry which is preliminary data.</text>
</comment>
<feature type="modified residue" description="4-aspartylphosphate" evidence="6">
    <location>
        <position position="55"/>
    </location>
</feature>
<dbReference type="SUPFAM" id="SSF46894">
    <property type="entry name" value="C-terminal effector domain of the bipartite response regulators"/>
    <property type="match status" value="1"/>
</dbReference>
<reference evidence="9" key="1">
    <citation type="submission" date="2019-02" db="EMBL/GenBank/DDBJ databases">
        <title>Genomic characterization of isolates from hospital effluents in KZN, South Africa.</title>
        <authorList>
            <person name="Ntshobeni N."/>
            <person name="Allam M."/>
            <person name="Ismail A."/>
            <person name="Amoako D."/>
            <person name="Essack S."/>
            <person name="Chenia H."/>
        </authorList>
    </citation>
    <scope>NUCLEOTIDE SEQUENCE</scope>
    <source>
        <strain evidence="9">AFE97_S1</strain>
    </source>
</reference>
<dbReference type="OrthoDB" id="9796655at2"/>
<dbReference type="Pfam" id="PF00196">
    <property type="entry name" value="GerE"/>
    <property type="match status" value="1"/>
</dbReference>
<dbReference type="CDD" id="cd17535">
    <property type="entry name" value="REC_NarL-like"/>
    <property type="match status" value="1"/>
</dbReference>
<evidence type="ECO:0000259" key="8">
    <source>
        <dbReference type="PROSITE" id="PS50110"/>
    </source>
</evidence>
<name>A0A1J0E1K1_PRORE</name>
<dbReference type="AlphaFoldDB" id="A0A1J0E1K1"/>
<dbReference type="SMART" id="SM00421">
    <property type="entry name" value="HTH_LUXR"/>
    <property type="match status" value="1"/>
</dbReference>
<protein>
    <submittedName>
        <fullName evidence="9">Two component system response regulator</fullName>
    </submittedName>
</protein>
<organism evidence="9 10">
    <name type="scientific">Providencia rettgeri</name>
    <dbReference type="NCBI Taxonomy" id="587"/>
    <lineage>
        <taxon>Bacteria</taxon>
        <taxon>Pseudomonadati</taxon>
        <taxon>Pseudomonadota</taxon>
        <taxon>Gammaproteobacteria</taxon>
        <taxon>Enterobacterales</taxon>
        <taxon>Morganellaceae</taxon>
        <taxon>Providencia</taxon>
    </lineage>
</organism>
<dbReference type="Pfam" id="PF00072">
    <property type="entry name" value="Response_reg"/>
    <property type="match status" value="1"/>
</dbReference>
<evidence type="ECO:0000256" key="1">
    <source>
        <dbReference type="ARBA" id="ARBA00022553"/>
    </source>
</evidence>
<feature type="domain" description="HTH luxR-type" evidence="7">
    <location>
        <begin position="141"/>
        <end position="206"/>
    </location>
</feature>
<dbReference type="PANTHER" id="PTHR43214">
    <property type="entry name" value="TWO-COMPONENT RESPONSE REGULATOR"/>
    <property type="match status" value="1"/>
</dbReference>
<dbReference type="PROSITE" id="PS50043">
    <property type="entry name" value="HTH_LUXR_2"/>
    <property type="match status" value="1"/>
</dbReference>
<dbReference type="InterPro" id="IPR001789">
    <property type="entry name" value="Sig_transdc_resp-reg_receiver"/>
</dbReference>
<dbReference type="SMART" id="SM00448">
    <property type="entry name" value="REC"/>
    <property type="match status" value="1"/>
</dbReference>
<dbReference type="Gene3D" id="3.40.50.2300">
    <property type="match status" value="1"/>
</dbReference>
<dbReference type="GO" id="GO:0006355">
    <property type="term" value="P:regulation of DNA-templated transcription"/>
    <property type="evidence" value="ECO:0007669"/>
    <property type="project" value="InterPro"/>
</dbReference>
<proteinExistence type="predicted"/>
<keyword evidence="3" id="KW-0805">Transcription regulation</keyword>
<dbReference type="SUPFAM" id="SSF52172">
    <property type="entry name" value="CheY-like"/>
    <property type="match status" value="1"/>
</dbReference>
<dbReference type="InterPro" id="IPR000792">
    <property type="entry name" value="Tscrpt_reg_LuxR_C"/>
</dbReference>
<dbReference type="GO" id="GO:0003677">
    <property type="term" value="F:DNA binding"/>
    <property type="evidence" value="ECO:0007669"/>
    <property type="project" value="UniProtKB-KW"/>
</dbReference>
<dbReference type="NCBIfam" id="NF011896">
    <property type="entry name" value="PRK15369.1"/>
    <property type="match status" value="1"/>
</dbReference>
<dbReference type="InterPro" id="IPR016032">
    <property type="entry name" value="Sig_transdc_resp-reg_C-effctor"/>
</dbReference>
<dbReference type="Proteomes" id="UP000824410">
    <property type="component" value="Unassembled WGS sequence"/>
</dbReference>